<organism evidence="3 4">
    <name type="scientific">Methylobacillus methanolivorans</name>
    <dbReference type="NCBI Taxonomy" id="1848927"/>
    <lineage>
        <taxon>Bacteria</taxon>
        <taxon>Pseudomonadati</taxon>
        <taxon>Pseudomonadota</taxon>
        <taxon>Betaproteobacteria</taxon>
        <taxon>Nitrosomonadales</taxon>
        <taxon>Methylophilaceae</taxon>
        <taxon>Methylobacillus</taxon>
    </lineage>
</organism>
<dbReference type="InterPro" id="IPR034660">
    <property type="entry name" value="DinB/YfiT-like"/>
</dbReference>
<dbReference type="Gene3D" id="1.20.120.450">
    <property type="entry name" value="dinb family like domain"/>
    <property type="match status" value="1"/>
</dbReference>
<proteinExistence type="inferred from homology"/>
<dbReference type="PANTHER" id="PTHR37302:SF1">
    <property type="entry name" value="PROTEIN DINB"/>
    <property type="match status" value="1"/>
</dbReference>
<dbReference type="PANTHER" id="PTHR37302">
    <property type="entry name" value="SLR1116 PROTEIN"/>
    <property type="match status" value="1"/>
</dbReference>
<comment type="similarity">
    <text evidence="1">Belongs to the DinB family.</text>
</comment>
<evidence type="ECO:0000313" key="3">
    <source>
        <dbReference type="EMBL" id="MFJ5445788.1"/>
    </source>
</evidence>
<dbReference type="InterPro" id="IPR007837">
    <property type="entry name" value="DinB"/>
</dbReference>
<keyword evidence="4" id="KW-1185">Reference proteome</keyword>
<sequence length="178" mass="19650">MTSQIAKLLANYNRSMNEQMFEAAKKLNSVELAADRGAFFGSIIGTLNHIAVADTIWLHRFAQHSGEFPALAGLSSFERPTSLRQIIASDLLSLETYRQGLDSLIDLWVSELTCEHLAFTLTYANMAGVKSSKNLGAVLQHFFNHQTHHRGQASTLLFQAGIDVGITDLIAYIPDDNI</sequence>
<dbReference type="SUPFAM" id="SSF109854">
    <property type="entry name" value="DinB/YfiT-like putative metalloenzymes"/>
    <property type="match status" value="1"/>
</dbReference>
<comment type="caution">
    <text evidence="3">The sequence shown here is derived from an EMBL/GenBank/DDBJ whole genome shotgun (WGS) entry which is preliminary data.</text>
</comment>
<keyword evidence="2" id="KW-0479">Metal-binding</keyword>
<protein>
    <submittedName>
        <fullName evidence="3">DinB family protein</fullName>
    </submittedName>
</protein>
<dbReference type="EMBL" id="JBIWXY010000001">
    <property type="protein sequence ID" value="MFJ5445788.1"/>
    <property type="molecule type" value="Genomic_DNA"/>
</dbReference>
<dbReference type="RefSeq" id="WP_400880582.1">
    <property type="nucleotide sequence ID" value="NZ_JBIWXY010000001.1"/>
</dbReference>
<dbReference type="Proteomes" id="UP001617669">
    <property type="component" value="Unassembled WGS sequence"/>
</dbReference>
<reference evidence="3 4" key="1">
    <citation type="submission" date="2024-11" db="EMBL/GenBank/DDBJ databases">
        <authorList>
            <person name="Kaparullina E.N."/>
            <person name="Delegan Y.A."/>
            <person name="Doronina N.V."/>
        </authorList>
    </citation>
    <scope>NUCLEOTIDE SEQUENCE [LARGE SCALE GENOMIC DNA]</scope>
    <source>
        <strain evidence="3 4">7sh_L</strain>
    </source>
</reference>
<dbReference type="Pfam" id="PF05163">
    <property type="entry name" value="DinB"/>
    <property type="match status" value="1"/>
</dbReference>
<evidence type="ECO:0000313" key="4">
    <source>
        <dbReference type="Proteomes" id="UP001617669"/>
    </source>
</evidence>
<accession>A0ABW8GLJ7</accession>
<gene>
    <name evidence="3" type="ORF">ACIKP9_06055</name>
</gene>
<evidence type="ECO:0000256" key="1">
    <source>
        <dbReference type="ARBA" id="ARBA00008635"/>
    </source>
</evidence>
<evidence type="ECO:0000256" key="2">
    <source>
        <dbReference type="ARBA" id="ARBA00022723"/>
    </source>
</evidence>
<name>A0ABW8GLJ7_9PROT</name>